<name>A5DRV0_LODEL</name>
<feature type="region of interest" description="Disordered" evidence="2">
    <location>
        <begin position="1"/>
        <end position="37"/>
    </location>
</feature>
<proteinExistence type="predicted"/>
<dbReference type="GeneID" id="5235483"/>
<feature type="compositionally biased region" description="Basic and acidic residues" evidence="2">
    <location>
        <begin position="24"/>
        <end position="37"/>
    </location>
</feature>
<dbReference type="eggNOG" id="ENOG502T44W">
    <property type="taxonomic scope" value="Eukaryota"/>
</dbReference>
<dbReference type="HOGENOM" id="CLU_091745_0_0_1"/>
<dbReference type="OrthoDB" id="4084459at2759"/>
<protein>
    <submittedName>
        <fullName evidence="3">Uncharacterized protein</fullName>
    </submittedName>
</protein>
<dbReference type="OMA" id="YWDNLKF"/>
<feature type="compositionally biased region" description="Acidic residues" evidence="2">
    <location>
        <begin position="10"/>
        <end position="23"/>
    </location>
</feature>
<gene>
    <name evidence="3" type="ORF">LELG_00086</name>
</gene>
<keyword evidence="4" id="KW-1185">Reference proteome</keyword>
<sequence>MNKKKHALDDDHDDYYDDDDDDKEREGERERDRSELVDRSGKRIKLDSMMKKLDLNDNNLSTAATNRTNKEYILPRVKTPFNIFKKEDNAPQTYTSSRFNSYVNDRIVKHFQEVLISGLKIIPWYNYQFLIIYIYRKWFVKLFNRFLKKYNARNGTRLQLFTNYDKIVQLIPEGFLTWNDLKNIIYEENRLEIKRLKLKNEMRQSQRNSDNIRKEAEEYKDLGYNYWDNLKFDRDLDMLDADDDDNDPIQFNSTEPKIVVLQNDTDDHDAQMMEVNAPVKVN</sequence>
<dbReference type="AlphaFoldDB" id="A5DRV0"/>
<accession>A5DRV0</accession>
<dbReference type="VEuPathDB" id="FungiDB:LELG_00086"/>
<dbReference type="InParanoid" id="A5DRV0"/>
<evidence type="ECO:0000256" key="1">
    <source>
        <dbReference type="SAM" id="Coils"/>
    </source>
</evidence>
<evidence type="ECO:0000313" key="4">
    <source>
        <dbReference type="Proteomes" id="UP000001996"/>
    </source>
</evidence>
<reference evidence="3 4" key="1">
    <citation type="journal article" date="2009" name="Nature">
        <title>Evolution of pathogenicity and sexual reproduction in eight Candida genomes.</title>
        <authorList>
            <person name="Butler G."/>
            <person name="Rasmussen M.D."/>
            <person name="Lin M.F."/>
            <person name="Santos M.A."/>
            <person name="Sakthikumar S."/>
            <person name="Munro C.A."/>
            <person name="Rheinbay E."/>
            <person name="Grabherr M."/>
            <person name="Forche A."/>
            <person name="Reedy J.L."/>
            <person name="Agrafioti I."/>
            <person name="Arnaud M.B."/>
            <person name="Bates S."/>
            <person name="Brown A.J."/>
            <person name="Brunke S."/>
            <person name="Costanzo M.C."/>
            <person name="Fitzpatrick D.A."/>
            <person name="de Groot P.W."/>
            <person name="Harris D."/>
            <person name="Hoyer L.L."/>
            <person name="Hube B."/>
            <person name="Klis F.M."/>
            <person name="Kodira C."/>
            <person name="Lennard N."/>
            <person name="Logue M.E."/>
            <person name="Martin R."/>
            <person name="Neiman A.M."/>
            <person name="Nikolaou E."/>
            <person name="Quail M.A."/>
            <person name="Quinn J."/>
            <person name="Santos M.C."/>
            <person name="Schmitzberger F.F."/>
            <person name="Sherlock G."/>
            <person name="Shah P."/>
            <person name="Silverstein K.A."/>
            <person name="Skrzypek M.S."/>
            <person name="Soll D."/>
            <person name="Staggs R."/>
            <person name="Stansfield I."/>
            <person name="Stumpf M.P."/>
            <person name="Sudbery P.E."/>
            <person name="Srikantha T."/>
            <person name="Zeng Q."/>
            <person name="Berman J."/>
            <person name="Berriman M."/>
            <person name="Heitman J."/>
            <person name="Gow N.A."/>
            <person name="Lorenz M.C."/>
            <person name="Birren B.W."/>
            <person name="Kellis M."/>
            <person name="Cuomo C.A."/>
        </authorList>
    </citation>
    <scope>NUCLEOTIDE SEQUENCE [LARGE SCALE GENOMIC DNA]</scope>
    <source>
        <strain evidence="4">ATCC 11503 / BCRC 21390 / CBS 2605 / JCM 1781 / NBRC 1676 / NRRL YB-4239</strain>
    </source>
</reference>
<dbReference type="KEGG" id="lel:PVL30_000084"/>
<dbReference type="Proteomes" id="UP000001996">
    <property type="component" value="Unassembled WGS sequence"/>
</dbReference>
<keyword evidence="1" id="KW-0175">Coiled coil</keyword>
<evidence type="ECO:0000313" key="3">
    <source>
        <dbReference type="EMBL" id="EDK41908.1"/>
    </source>
</evidence>
<dbReference type="EMBL" id="CH981524">
    <property type="protein sequence ID" value="EDK41908.1"/>
    <property type="molecule type" value="Genomic_DNA"/>
</dbReference>
<evidence type="ECO:0000256" key="2">
    <source>
        <dbReference type="SAM" id="MobiDB-lite"/>
    </source>
</evidence>
<feature type="coiled-coil region" evidence="1">
    <location>
        <begin position="188"/>
        <end position="222"/>
    </location>
</feature>
<organism evidence="3 4">
    <name type="scientific">Lodderomyces elongisporus (strain ATCC 11503 / CBS 2605 / JCM 1781 / NBRC 1676 / NRRL YB-4239)</name>
    <name type="common">Yeast</name>
    <name type="synonym">Saccharomyces elongisporus</name>
    <dbReference type="NCBI Taxonomy" id="379508"/>
    <lineage>
        <taxon>Eukaryota</taxon>
        <taxon>Fungi</taxon>
        <taxon>Dikarya</taxon>
        <taxon>Ascomycota</taxon>
        <taxon>Saccharomycotina</taxon>
        <taxon>Pichiomycetes</taxon>
        <taxon>Debaryomycetaceae</taxon>
        <taxon>Candida/Lodderomyces clade</taxon>
        <taxon>Lodderomyces</taxon>
    </lineage>
</organism>